<dbReference type="GO" id="GO:0016757">
    <property type="term" value="F:glycosyltransferase activity"/>
    <property type="evidence" value="ECO:0007669"/>
    <property type="project" value="InterPro"/>
</dbReference>
<evidence type="ECO:0000313" key="4">
    <source>
        <dbReference type="Proteomes" id="UP000309061"/>
    </source>
</evidence>
<feature type="domain" description="Glycosyltransferase 2-like" evidence="2">
    <location>
        <begin position="353"/>
        <end position="508"/>
    </location>
</feature>
<dbReference type="Gene3D" id="3.40.50.2000">
    <property type="entry name" value="Glycogen Phosphorylase B"/>
    <property type="match status" value="1"/>
</dbReference>
<dbReference type="Pfam" id="PF00535">
    <property type="entry name" value="Glycos_transf_2"/>
    <property type="match status" value="1"/>
</dbReference>
<dbReference type="CDD" id="cd03801">
    <property type="entry name" value="GT4_PimA-like"/>
    <property type="match status" value="1"/>
</dbReference>
<proteinExistence type="predicted"/>
<organism evidence="3 4">
    <name type="scientific">Methylocystis heyeri</name>
    <dbReference type="NCBI Taxonomy" id="391905"/>
    <lineage>
        <taxon>Bacteria</taxon>
        <taxon>Pseudomonadati</taxon>
        <taxon>Pseudomonadota</taxon>
        <taxon>Alphaproteobacteria</taxon>
        <taxon>Hyphomicrobiales</taxon>
        <taxon>Methylocystaceae</taxon>
        <taxon>Methylocystis</taxon>
    </lineage>
</organism>
<dbReference type="InterPro" id="IPR041693">
    <property type="entry name" value="Glyco_trans_4_5"/>
</dbReference>
<dbReference type="InterPro" id="IPR029044">
    <property type="entry name" value="Nucleotide-diphossugar_trans"/>
</dbReference>
<dbReference type="Gene3D" id="3.90.550.10">
    <property type="entry name" value="Spore Coat Polysaccharide Biosynthesis Protein SpsA, Chain A"/>
    <property type="match status" value="2"/>
</dbReference>
<evidence type="ECO:0000259" key="2">
    <source>
        <dbReference type="Pfam" id="PF00535"/>
    </source>
</evidence>
<dbReference type="PANTHER" id="PTHR43179">
    <property type="entry name" value="RHAMNOSYLTRANSFERASE WBBL"/>
    <property type="match status" value="1"/>
</dbReference>
<dbReference type="RefSeq" id="WP_136496826.1">
    <property type="nucleotide sequence ID" value="NZ_CP046052.1"/>
</dbReference>
<dbReference type="KEGG" id="mhey:H2LOC_013320"/>
<feature type="domain" description="Glycosyl transferase family 1" evidence="1">
    <location>
        <begin position="1052"/>
        <end position="1211"/>
    </location>
</feature>
<evidence type="ECO:0000313" key="3">
    <source>
        <dbReference type="EMBL" id="QGM46597.1"/>
    </source>
</evidence>
<keyword evidence="3" id="KW-0808">Transferase</keyword>
<keyword evidence="4" id="KW-1185">Reference proteome</keyword>
<protein>
    <submittedName>
        <fullName evidence="3">Glycosyltransferase</fullName>
    </submittedName>
</protein>
<dbReference type="PANTHER" id="PTHR43179:SF7">
    <property type="entry name" value="RHAMNOSYLTRANSFERASE WBBL"/>
    <property type="match status" value="1"/>
</dbReference>
<dbReference type="SUPFAM" id="SSF53756">
    <property type="entry name" value="UDP-Glycosyltransferase/glycogen phosphorylase"/>
    <property type="match status" value="1"/>
</dbReference>
<dbReference type="InterPro" id="IPR001173">
    <property type="entry name" value="Glyco_trans_2-like"/>
</dbReference>
<dbReference type="AlphaFoldDB" id="A0A6B8KFU1"/>
<evidence type="ECO:0000259" key="1">
    <source>
        <dbReference type="Pfam" id="PF00534"/>
    </source>
</evidence>
<dbReference type="OrthoDB" id="9783791at2"/>
<dbReference type="CDD" id="cd04184">
    <property type="entry name" value="GT2_RfbC_Mx_like"/>
    <property type="match status" value="1"/>
</dbReference>
<sequence>MNINIIPASGFAGANAAPHPLFNREWYRRENSDLQESEISFPHYISKGWKEGRAPHPLFSVRFYLAMRPDIRDAGAEPLDHFVRRGWKEGTRPHPLVDIGFYLSQGPSLGGLDPLTHYLTVGWRQGFRLNNLFNADWYLSEHQDVVESGHEPLTHFLIRGEREGRRPTPTHDPHEFREVFEPAFRRYFGLDQIETSAYAAPAPKEEPPSKPAEPGIKPPRLQPIAEAGWNHATLSSVELFKAFRTKSANSPFRDSPPNEIPLLLAKLNAVGRDESLPQEWVSGVVESKASLDLAGMAARLAALGLSPQRAPQNPPAYPVPILNNYNRGRHDATQRFVIDPSLAGIVSGGPKISVLIPVYRPPLAFLERAILSVMGQTYANWELLLVDDCSKDPNLKTLLEYYAGLDKRIKVFFPPQNGGISVATNIAFDNASGEYVALLDHDDMFTRDALECFVELIQKNGDYDLIYSDECKIDAYNIADDLFFKPDWSPFLLLNSMYTGHLSVYRKSTVAAVGKFRSEFDFSQDYDLALRVAERNPKVGHIERILYGWRMISGSAAVGDKPTARNTNIAALQDAAIRRGWGGEAIALPTANRLKRTIDAATGPLVSVIIPSDNVDNIKATVVSLREASSYGKYETIVVTNSGIVGELKAFADEQDVRFSAYDKPYNFSDKCNQGVRDSKGEYVVFFNDDVRVISRDWIECILEFLTLPGVGAVGPKLLYENETIQHAGMVTGVRRLFGTAFHAYPSNTTAYFNLAQCVREVSLICGACLAMPRRLFDEIGGYDPLNAGIAHSDVDLCFRIRAAGYACLYTPHAELTHIGHVSIGAVEKKPKPFKKDKADIYAMRQWGDYCVRDPYFPANMRDLVYIDSQEPFSYQMAKRPRKPEGGKDILLVSHDLSGSGAPRVLFEIAKNLIREGHFVVVASPEDGVYRERLLEIGVDVIIDPLVLPAHDIFVAMAKNFDLVIGNTILTWSLAAALSPFVPVYVFCHETDLVNHFCDNVRGFREGLAAATKVFAAGPRAAASIRRRCDIEPIELECGVEALQVGAGKERGDKKLTIALTGTYEPRKGQDIAVMGFLALPEEYRSNCRLVLAGRTNDEGFRRAIEDIAAEEKSIVFRNELNAEEVADHMAAADIVLVPSRDDAGPLVAMSALSAGKIVVISSTCGVSSYVTDSESGFVLAHNGPRDVAETLQRALDMRDKWPEIGANARKVYDEHFSPARFSERLRQALEL</sequence>
<reference evidence="3 4" key="1">
    <citation type="submission" date="2019-11" db="EMBL/GenBank/DDBJ databases">
        <title>The genome sequence of Methylocystis heyeri.</title>
        <authorList>
            <person name="Oshkin I.Y."/>
            <person name="Miroshnikov K."/>
            <person name="Dedysh S.N."/>
        </authorList>
    </citation>
    <scope>NUCLEOTIDE SEQUENCE [LARGE SCALE GENOMIC DNA]</scope>
    <source>
        <strain evidence="3 4">H2</strain>
    </source>
</reference>
<gene>
    <name evidence="3" type="ORF">H2LOC_013320</name>
</gene>
<accession>A0A6B8KFU1</accession>
<dbReference type="Pfam" id="PF00534">
    <property type="entry name" value="Glycos_transf_1"/>
    <property type="match status" value="1"/>
</dbReference>
<dbReference type="Proteomes" id="UP000309061">
    <property type="component" value="Chromosome"/>
</dbReference>
<dbReference type="InterPro" id="IPR001296">
    <property type="entry name" value="Glyco_trans_1"/>
</dbReference>
<dbReference type="SUPFAM" id="SSF53448">
    <property type="entry name" value="Nucleotide-diphospho-sugar transferases"/>
    <property type="match status" value="2"/>
</dbReference>
<dbReference type="EMBL" id="CP046052">
    <property type="protein sequence ID" value="QGM46597.1"/>
    <property type="molecule type" value="Genomic_DNA"/>
</dbReference>
<name>A0A6B8KFU1_9HYPH</name>
<dbReference type="Pfam" id="PF16994">
    <property type="entry name" value="Glyco_trans_4_5"/>
    <property type="match status" value="1"/>
</dbReference>
<dbReference type="Pfam" id="PF13641">
    <property type="entry name" value="Glyco_tranf_2_3"/>
    <property type="match status" value="1"/>
</dbReference>